<dbReference type="RefSeq" id="WP_345222047.1">
    <property type="nucleotide sequence ID" value="NZ_BAABHA010000002.1"/>
</dbReference>
<comment type="caution">
    <text evidence="1">The sequence shown here is derived from an EMBL/GenBank/DDBJ whole genome shotgun (WGS) entry which is preliminary data.</text>
</comment>
<protein>
    <recommendedName>
        <fullName evidence="3">Ferritin-like domain-containing protein</fullName>
    </recommendedName>
</protein>
<dbReference type="Pfam" id="PF13668">
    <property type="entry name" value="Ferritin_2"/>
    <property type="match status" value="1"/>
</dbReference>
<reference evidence="2" key="1">
    <citation type="journal article" date="2019" name="Int. J. Syst. Evol. Microbiol.">
        <title>The Global Catalogue of Microorganisms (GCM) 10K type strain sequencing project: providing services to taxonomists for standard genome sequencing and annotation.</title>
        <authorList>
            <consortium name="The Broad Institute Genomics Platform"/>
            <consortium name="The Broad Institute Genome Sequencing Center for Infectious Disease"/>
            <person name="Wu L."/>
            <person name="Ma J."/>
        </authorList>
    </citation>
    <scope>NUCLEOTIDE SEQUENCE [LARGE SCALE GENOMIC DNA]</scope>
    <source>
        <strain evidence="2">JCM 17924</strain>
    </source>
</reference>
<organism evidence="1 2">
    <name type="scientific">Hymenobacter koreensis</name>
    <dbReference type="NCBI Taxonomy" id="1084523"/>
    <lineage>
        <taxon>Bacteria</taxon>
        <taxon>Pseudomonadati</taxon>
        <taxon>Bacteroidota</taxon>
        <taxon>Cytophagia</taxon>
        <taxon>Cytophagales</taxon>
        <taxon>Hymenobacteraceae</taxon>
        <taxon>Hymenobacter</taxon>
    </lineage>
</organism>
<dbReference type="Proteomes" id="UP001500454">
    <property type="component" value="Unassembled WGS sequence"/>
</dbReference>
<dbReference type="NCBIfam" id="TIGR01409">
    <property type="entry name" value="TAT_signal_seq"/>
    <property type="match status" value="1"/>
</dbReference>
<accession>A0ABP8IW79</accession>
<evidence type="ECO:0008006" key="3">
    <source>
        <dbReference type="Google" id="ProtNLM"/>
    </source>
</evidence>
<evidence type="ECO:0000313" key="2">
    <source>
        <dbReference type="Proteomes" id="UP001500454"/>
    </source>
</evidence>
<name>A0ABP8IW79_9BACT</name>
<evidence type="ECO:0000313" key="1">
    <source>
        <dbReference type="EMBL" id="GAA4376567.1"/>
    </source>
</evidence>
<gene>
    <name evidence="1" type="ORF">GCM10023186_10560</name>
</gene>
<keyword evidence="2" id="KW-1185">Reference proteome</keyword>
<proteinExistence type="predicted"/>
<dbReference type="InterPro" id="IPR019546">
    <property type="entry name" value="TAT_signal_bac_arc"/>
</dbReference>
<dbReference type="EMBL" id="BAABHA010000002">
    <property type="protein sequence ID" value="GAA4376567.1"/>
    <property type="molecule type" value="Genomic_DNA"/>
</dbReference>
<sequence length="234" mass="25054">MAEPVTNSSFTFSALPSRRRFLRAAGTTVAASLVLAACGDDDPEPVPTSNLLSLGAGDVGIMSYLYRLKQLQAEFYQKVITAPPTGMTTAELDVLKEIALHEQVQRDFLRALLEQNSQVALLLAVQYSFASFEMTTRQGVLSAARQLEDLGVAAMNGVGNLISTFLNLNLVTKITSVEARHAATVRNLLTPGSFAGTDVVNTEGLDKVLTPTEGVVELNKFSSIPFTAAFLPTS</sequence>